<dbReference type="InterPro" id="IPR025306">
    <property type="entry name" value="Zn-bnd_dom_prob"/>
</dbReference>
<reference evidence="4" key="1">
    <citation type="submission" date="2016-11" db="EMBL/GenBank/DDBJ databases">
        <authorList>
            <person name="Varghese N."/>
            <person name="Submissions S."/>
        </authorList>
    </citation>
    <scope>NUCLEOTIDE SEQUENCE [LARGE SCALE GENOMIC DNA]</scope>
    <source>
        <strain evidence="4">DSM 15449</strain>
    </source>
</reference>
<accession>A0A1M5R5I2</accession>
<dbReference type="InterPro" id="IPR026363">
    <property type="entry name" value="CxxC-x17-CxxC_dom"/>
</dbReference>
<feature type="domain" description="Probable zinc-binding" evidence="1">
    <location>
        <begin position="4"/>
        <end position="51"/>
    </location>
</feature>
<feature type="domain" description="CxxC-x17-CxxC" evidence="2">
    <location>
        <begin position="58"/>
        <end position="94"/>
    </location>
</feature>
<evidence type="ECO:0000313" key="3">
    <source>
        <dbReference type="EMBL" id="SHH21637.1"/>
    </source>
</evidence>
<sequence>MAFEDKDLVCKDCGVTFIFTVGEQEFYAEKGFENEPQRCRECRNIRKQNRNSQEGRSREMFTVVCGDCGVETQVPFQPTSDRPVYCRECYQHHRPARDQY</sequence>
<gene>
    <name evidence="3" type="ORF">SAMN02746098_00466</name>
</gene>
<dbReference type="EMBL" id="FQXJ01000003">
    <property type="protein sequence ID" value="SHH21637.1"/>
    <property type="molecule type" value="Genomic_DNA"/>
</dbReference>
<protein>
    <submittedName>
        <fullName evidence="3">CxxC-x17-CxxC domain-containing protein</fullName>
    </submittedName>
</protein>
<name>A0A1M5R5I2_9FIRM</name>
<dbReference type="Pfam" id="PF13451">
    <property type="entry name" value="zf_Tbcl"/>
    <property type="match status" value="1"/>
</dbReference>
<dbReference type="OrthoDB" id="5505402at2"/>
<dbReference type="AlphaFoldDB" id="A0A1M5R5I2"/>
<evidence type="ECO:0000313" key="4">
    <source>
        <dbReference type="Proteomes" id="UP000183954"/>
    </source>
</evidence>
<dbReference type="Proteomes" id="UP000183954">
    <property type="component" value="Unassembled WGS sequence"/>
</dbReference>
<evidence type="ECO:0000259" key="1">
    <source>
        <dbReference type="Pfam" id="PF13451"/>
    </source>
</evidence>
<dbReference type="NCBIfam" id="TIGR04272">
    <property type="entry name" value="cxxc_cxxc_Mbark"/>
    <property type="match status" value="1"/>
</dbReference>
<proteinExistence type="predicted"/>
<evidence type="ECO:0000259" key="2">
    <source>
        <dbReference type="Pfam" id="PF23477"/>
    </source>
</evidence>
<organism evidence="3 4">
    <name type="scientific">Desulfosporosinus lacus DSM 15449</name>
    <dbReference type="NCBI Taxonomy" id="1121420"/>
    <lineage>
        <taxon>Bacteria</taxon>
        <taxon>Bacillati</taxon>
        <taxon>Bacillota</taxon>
        <taxon>Clostridia</taxon>
        <taxon>Eubacteriales</taxon>
        <taxon>Desulfitobacteriaceae</taxon>
        <taxon>Desulfosporosinus</taxon>
    </lineage>
</organism>
<keyword evidence="4" id="KW-1185">Reference proteome</keyword>
<dbReference type="RefSeq" id="WP_014905249.1">
    <property type="nucleotide sequence ID" value="NZ_FQXJ01000003.1"/>
</dbReference>
<dbReference type="Pfam" id="PF23477">
    <property type="entry name" value="zf_Tbcl_2"/>
    <property type="match status" value="1"/>
</dbReference>
<dbReference type="STRING" id="1121420.SAMN02746098_00466"/>